<evidence type="ECO:0000313" key="3">
    <source>
        <dbReference type="Proteomes" id="UP000010301"/>
    </source>
</evidence>
<comment type="caution">
    <text evidence="2">The sequence shown here is derived from an EMBL/GenBank/DDBJ whole genome shotgun (WGS) entry which is preliminary data.</text>
</comment>
<dbReference type="RefSeq" id="WP_006547088.1">
    <property type="nucleotide sequence ID" value="NZ_DS999545.1"/>
</dbReference>
<evidence type="ECO:0000259" key="1">
    <source>
        <dbReference type="Pfam" id="PF09949"/>
    </source>
</evidence>
<sequence>MVVLTAVTQFGDFFNSAVATLLRDLGWRPEMIGYGGFGSTSEARVIARALMSPTPFEERFEAWARHAGVPTIHDVAEVAASVNLPVAPVLMDAIGENYRESAEEPTSAQSRGERGWRQFVDAQIPFQPVLVTLGKARKVLNADRGGYVDIVLTDHGLEPGWQVATIQALDAVAVKRGDKRVRASRPMLVPVRIVADSEAFGVVSDVDDTVMVSWLPRPVVAAKNAFITYVSDRQAVPGMSKFLQFLSHSHASQQATDKLLPPTVYLSTGAWNVAPSLRRFLTRGLFPVGTPLMTDWGPSQTGWFRSGPKHKRKELRRLAQMFPQVKWFLVGDDGQHDPQIYAEFAQEYPEHVAGIMIRTLTPAELLLSAGKATALGALSPIFQGVPDSIPVFVGHDGFDLARQARVAGLFR</sequence>
<dbReference type="PANTHER" id="PTHR28208">
    <property type="entry name" value="PHOSPHATIDATE PHOSPHATASE APP1"/>
    <property type="match status" value="1"/>
</dbReference>
<reference evidence="2 3" key="1">
    <citation type="submission" date="2009-01" db="EMBL/GenBank/DDBJ databases">
        <authorList>
            <person name="Qin X."/>
            <person name="Bachman B."/>
            <person name="Battles P."/>
            <person name="Bell A."/>
            <person name="Bess C."/>
            <person name="Bickham C."/>
            <person name="Chaboub L."/>
            <person name="Chen D."/>
            <person name="Coyle M."/>
            <person name="Deiros D.R."/>
            <person name="Dinh H."/>
            <person name="Forbes L."/>
            <person name="Fowler G."/>
            <person name="Francisco L."/>
            <person name="Fu Q."/>
            <person name="Gubbala S."/>
            <person name="Hale W."/>
            <person name="Han Y."/>
            <person name="Hemphill L."/>
            <person name="Highlander S.K."/>
            <person name="Hirani K."/>
            <person name="Hogues M."/>
            <person name="Jackson L."/>
            <person name="Jakkamsetti A."/>
            <person name="Javaid M."/>
            <person name="Jiang H."/>
            <person name="Korchina V."/>
            <person name="Kovar C."/>
            <person name="Lara F."/>
            <person name="Lee S."/>
            <person name="Mata R."/>
            <person name="Mathew T."/>
            <person name="Moen C."/>
            <person name="Morales K."/>
            <person name="Munidasa M."/>
            <person name="Nazareth L."/>
            <person name="Ngo R."/>
            <person name="Nguyen L."/>
            <person name="Okwuonu G."/>
            <person name="Ongeri F."/>
            <person name="Patil S."/>
            <person name="Petrosino J."/>
            <person name="Pham C."/>
            <person name="Pham P."/>
            <person name="Pu L.-L."/>
            <person name="Puazo M."/>
            <person name="Raj R."/>
            <person name="Reid J."/>
            <person name="Rouhana J."/>
            <person name="Saada N."/>
            <person name="Shang Y."/>
            <person name="Simmons D."/>
            <person name="Thornton R."/>
            <person name="Warren J."/>
            <person name="Weissenberger G."/>
            <person name="Zhang J."/>
            <person name="Zhang L."/>
            <person name="Zhou C."/>
            <person name="Zhu D."/>
            <person name="Muzny D."/>
            <person name="Worley K."/>
            <person name="Gibbs R."/>
        </authorList>
    </citation>
    <scope>NUCLEOTIDE SEQUENCE [LARGE SCALE GENOMIC DNA]</scope>
    <source>
        <strain evidence="2 3">DSM 15436</strain>
    </source>
</reference>
<dbReference type="InterPro" id="IPR019236">
    <property type="entry name" value="APP1_cat"/>
</dbReference>
<organism evidence="2 3">
    <name type="scientific">Gleimia coleocanis DSM 15436</name>
    <dbReference type="NCBI Taxonomy" id="525245"/>
    <lineage>
        <taxon>Bacteria</taxon>
        <taxon>Bacillati</taxon>
        <taxon>Actinomycetota</taxon>
        <taxon>Actinomycetes</taxon>
        <taxon>Actinomycetales</taxon>
        <taxon>Actinomycetaceae</taxon>
        <taxon>Gleimia</taxon>
    </lineage>
</organism>
<dbReference type="GO" id="GO:0008195">
    <property type="term" value="F:phosphatidate phosphatase activity"/>
    <property type="evidence" value="ECO:0007669"/>
    <property type="project" value="InterPro"/>
</dbReference>
<dbReference type="Pfam" id="PF09949">
    <property type="entry name" value="APP1_cat"/>
    <property type="match status" value="1"/>
</dbReference>
<accession>C0VY51</accession>
<dbReference type="EMBL" id="ACFG01000004">
    <property type="protein sequence ID" value="EEH64354.1"/>
    <property type="molecule type" value="Genomic_DNA"/>
</dbReference>
<dbReference type="AlphaFoldDB" id="C0VY51"/>
<feature type="domain" description="Phosphatidate phosphatase APP1 catalytic" evidence="1">
    <location>
        <begin position="200"/>
        <end position="358"/>
    </location>
</feature>
<gene>
    <name evidence="2" type="ORF">HMPREF0044_0091</name>
</gene>
<dbReference type="PANTHER" id="PTHR28208:SF3">
    <property type="entry name" value="PHOSPHATIDATE PHOSPHATASE APP1"/>
    <property type="match status" value="1"/>
</dbReference>
<protein>
    <recommendedName>
        <fullName evidence="1">Phosphatidate phosphatase APP1 catalytic domain-containing protein</fullName>
    </recommendedName>
</protein>
<dbReference type="eggNOG" id="COG4850">
    <property type="taxonomic scope" value="Bacteria"/>
</dbReference>
<dbReference type="Proteomes" id="UP000010301">
    <property type="component" value="Unassembled WGS sequence"/>
</dbReference>
<dbReference type="STRING" id="525245.HMPREF0044_0091"/>
<keyword evidence="3" id="KW-1185">Reference proteome</keyword>
<name>C0VY51_9ACTO</name>
<proteinExistence type="predicted"/>
<evidence type="ECO:0000313" key="2">
    <source>
        <dbReference type="EMBL" id="EEH64354.1"/>
    </source>
</evidence>
<dbReference type="InterPro" id="IPR052935">
    <property type="entry name" value="Mg2+_PAP"/>
</dbReference>
<dbReference type="HOGENOM" id="CLU_038931_0_0_11"/>